<dbReference type="InterPro" id="IPR047975">
    <property type="entry name" value="Heme_bind_FMP"/>
</dbReference>
<accession>A0ABW2Y8Z9</accession>
<organism evidence="1 2">
    <name type="scientific">Lysobacter brunescens</name>
    <dbReference type="NCBI Taxonomy" id="262323"/>
    <lineage>
        <taxon>Bacteria</taxon>
        <taxon>Pseudomonadati</taxon>
        <taxon>Pseudomonadota</taxon>
        <taxon>Gammaproteobacteria</taxon>
        <taxon>Lysobacterales</taxon>
        <taxon>Lysobacteraceae</taxon>
        <taxon>Lysobacter</taxon>
    </lineage>
</organism>
<gene>
    <name evidence="1" type="ORF">ACFQ0E_03090</name>
</gene>
<dbReference type="NCBIfam" id="NF040572">
    <property type="entry name" value="heme_bind_FMP"/>
    <property type="match status" value="1"/>
</dbReference>
<dbReference type="EMBL" id="JBHTIF010000001">
    <property type="protein sequence ID" value="MFD0724578.1"/>
    <property type="molecule type" value="Genomic_DNA"/>
</dbReference>
<evidence type="ECO:0000313" key="2">
    <source>
        <dbReference type="Proteomes" id="UP001597110"/>
    </source>
</evidence>
<name>A0ABW2Y8Z9_9GAMM</name>
<keyword evidence="2" id="KW-1185">Reference proteome</keyword>
<proteinExistence type="predicted"/>
<evidence type="ECO:0000313" key="1">
    <source>
        <dbReference type="EMBL" id="MFD0724578.1"/>
    </source>
</evidence>
<comment type="caution">
    <text evidence="1">The sequence shown here is derived from an EMBL/GenBank/DDBJ whole genome shotgun (WGS) entry which is preliminary data.</text>
</comment>
<reference evidence="2" key="1">
    <citation type="journal article" date="2019" name="Int. J. Syst. Evol. Microbiol.">
        <title>The Global Catalogue of Microorganisms (GCM) 10K type strain sequencing project: providing services to taxonomists for standard genome sequencing and annotation.</title>
        <authorList>
            <consortium name="The Broad Institute Genomics Platform"/>
            <consortium name="The Broad Institute Genome Sequencing Center for Infectious Disease"/>
            <person name="Wu L."/>
            <person name="Ma J."/>
        </authorList>
    </citation>
    <scope>NUCLEOTIDE SEQUENCE [LARGE SCALE GENOMIC DNA]</scope>
    <source>
        <strain evidence="2">CCUG 55585</strain>
    </source>
</reference>
<protein>
    <submittedName>
        <fullName evidence="1">Heme-binding protein</fullName>
    </submittedName>
</protein>
<sequence>MNTAVQDSAGAQGVQQQSVTVQAAQAWQSSGVNVPPGIEVVIAYQSGQWTADPQTNGGKLYDANGCPDVIVPTDQTSYPVTGAHMGVLVGRIANGRPFVIGDGPYGVLTATGGLLELCINDDLTGTYGAGLADNSGSVTVSVTTYFTPNTPADFSQPLAQDPAQTSPGVPLAQLGPLQYLIGTWTNQNLPGTDAGGRDNPYAYNVMPLPQKDPSTPSGYILKNFSYYEELTFTAIHGNAPNRGGIGQQVCYTLFYEQRVYFAEGPNKDALVHAENGSLLYILDTTQPLGPYGNGDQPGLGTLTVENSVPPTQRFNLVKQVSVPHGNSILALGNYTTASDGIGIPMIPVANPLPSGVPTQQYTVDDPVSNPQPVLTANPNQVLVNALDARPCSNFIHLGMSSRNGSGGVTNIGYEQQHANVMQYDFDYWLESFDNGESYTQLQYTQTITLQIPIGGTVVSFPHVTANTLTKVQ</sequence>
<dbReference type="Gene3D" id="2.60.120.430">
    <property type="entry name" value="Galactose-binding lectin"/>
    <property type="match status" value="1"/>
</dbReference>
<dbReference type="Proteomes" id="UP001597110">
    <property type="component" value="Unassembled WGS sequence"/>
</dbReference>
<dbReference type="RefSeq" id="WP_386822232.1">
    <property type="nucleotide sequence ID" value="NZ_JBHTIF010000001.1"/>
</dbReference>